<reference evidence="4 6" key="1">
    <citation type="submission" date="2019-05" db="EMBL/GenBank/DDBJ databases">
        <title>Mumia sp. nov., isolated from the intestinal contents of plateau pika (Ochotona curzoniae) in the Qinghai-Tibet plateau of China.</title>
        <authorList>
            <person name="Tian Z."/>
        </authorList>
    </citation>
    <scope>NUCLEOTIDE SEQUENCE [LARGE SCALE GENOMIC DNA]</scope>
    <source>
        <strain evidence="6">527</strain>
        <strain evidence="4">Z527</strain>
    </source>
</reference>
<dbReference type="PANTHER" id="PTHR42736">
    <property type="entry name" value="PROTEIN-GLUTAMINE GAMMA-GLUTAMYLTRANSFERASE"/>
    <property type="match status" value="1"/>
</dbReference>
<dbReference type="AlphaFoldDB" id="A0A5C4MJ60"/>
<feature type="transmembrane region" description="Helical" evidence="2">
    <location>
        <begin position="70"/>
        <end position="90"/>
    </location>
</feature>
<keyword evidence="2" id="KW-0472">Membrane</keyword>
<dbReference type="InterPro" id="IPR021878">
    <property type="entry name" value="TgpA_N"/>
</dbReference>
<dbReference type="OrthoDB" id="9804023at2"/>
<dbReference type="EMBL" id="VDFR01000123">
    <property type="protein sequence ID" value="TNC38130.1"/>
    <property type="molecule type" value="Genomic_DNA"/>
</dbReference>
<keyword evidence="2" id="KW-0812">Transmembrane</keyword>
<feature type="transmembrane region" description="Helical" evidence="2">
    <location>
        <begin position="220"/>
        <end position="244"/>
    </location>
</feature>
<protein>
    <submittedName>
        <fullName evidence="4">Transglutaminase domain-containing protein</fullName>
    </submittedName>
</protein>
<feature type="transmembrane region" description="Helical" evidence="2">
    <location>
        <begin position="618"/>
        <end position="637"/>
    </location>
</feature>
<feature type="compositionally biased region" description="Low complexity" evidence="1">
    <location>
        <begin position="585"/>
        <end position="606"/>
    </location>
</feature>
<accession>A0A5C4MJ60</accession>
<keyword evidence="2" id="KW-1133">Transmembrane helix</keyword>
<feature type="transmembrane region" description="Helical" evidence="2">
    <location>
        <begin position="171"/>
        <end position="187"/>
    </location>
</feature>
<evidence type="ECO:0000313" key="5">
    <source>
        <dbReference type="EMBL" id="TNC41601.1"/>
    </source>
</evidence>
<comment type="caution">
    <text evidence="4">The sequence shown here is derived from an EMBL/GenBank/DDBJ whole genome shotgun (WGS) entry which is preliminary data.</text>
</comment>
<dbReference type="SMART" id="SM00460">
    <property type="entry name" value="TGc"/>
    <property type="match status" value="1"/>
</dbReference>
<proteinExistence type="predicted"/>
<feature type="domain" description="Transglutaminase-like" evidence="3">
    <location>
        <begin position="487"/>
        <end position="559"/>
    </location>
</feature>
<evidence type="ECO:0000313" key="6">
    <source>
        <dbReference type="Proteomes" id="UP000306740"/>
    </source>
</evidence>
<dbReference type="Proteomes" id="UP000306740">
    <property type="component" value="Unassembled WGS sequence"/>
</dbReference>
<feature type="transmembrane region" description="Helical" evidence="2">
    <location>
        <begin position="145"/>
        <end position="165"/>
    </location>
</feature>
<dbReference type="InterPro" id="IPR052901">
    <property type="entry name" value="Bact_TGase-like"/>
</dbReference>
<organism evidence="4 6">
    <name type="scientific">Mumia zhuanghuii</name>
    <dbReference type="NCBI Taxonomy" id="2585211"/>
    <lineage>
        <taxon>Bacteria</taxon>
        <taxon>Bacillati</taxon>
        <taxon>Actinomycetota</taxon>
        <taxon>Actinomycetes</taxon>
        <taxon>Propionibacteriales</taxon>
        <taxon>Nocardioidaceae</taxon>
        <taxon>Mumia</taxon>
    </lineage>
</organism>
<gene>
    <name evidence="5" type="ORF">FHE65_22230</name>
    <name evidence="4" type="ORF">FHE65_24560</name>
</gene>
<feature type="region of interest" description="Disordered" evidence="1">
    <location>
        <begin position="562"/>
        <end position="612"/>
    </location>
</feature>
<dbReference type="InterPro" id="IPR002931">
    <property type="entry name" value="Transglutaminase-like"/>
</dbReference>
<sequence>MSAAGAARAAWTGLWVWLLGLAVGAAFTPLVVDGSFLVDGGLGAAAVVLTGVLLRAVAAPRAAVVTAEGAVAVGWLTAVYGAGTGIAGVVPTGATLDQARAVSEATYQHAQRYAAPVPDLQALDATLAALVIGLVLVIDVMASELHWAPALGLVLLAVLMIPATLLGGETQTWSFVLGALAYAGLLAQTRRDDAGSWGPRMVGVADSASRPAAPAVLNRIGATVPAAGIAVAAIAIAMVVPAMAPTASTNLFGGGGSGAGGNGTGLDNPVLDMRRNLRGQSPDVMLTMKEVEGSPRPRYVRLASLQAVGARGWSLGDRVGAGQQLDDDLPAIPGLNAGVDRRDVRYTASVSPGFDTRWLPLVYAPTSIALDEPDGVEVNRSMLDVSRIARLGSFAGETYTFDASLVRPTESDMRTAPASTLTMSSFVDLPQNTPDVVAARAEEVTAGADNAFDRAVALQRWFRQDGGFEYSLDQRAGSGMETIEDFLTDDRVGYCEQFATAMAMMARSLGIPSRVSIGFLSGQPGGRLGNSWVFRGTDMHAWPELYFAGIGWVGFEPTPGGSGYTPPTFAEGEDEVLQDPSSSLAPTAAPTTAPTAAPGRETGPAAQDGAGDSSSRTMLMIVVGAILLLLLATPAVVRAERRRRRIPRGAAAPTVENAWAEVRDTATDLGLGWTDGASPRATVAPLRARLRDDPDVREALDALVGAVERSRYAPAYEPVDLKEVVKRLRQAMADTTSRGQHAVALVLPRSVLVTREQRGTAREADEVLSLRE</sequence>
<dbReference type="Pfam" id="PF01841">
    <property type="entry name" value="Transglut_core"/>
    <property type="match status" value="1"/>
</dbReference>
<dbReference type="InterPro" id="IPR038765">
    <property type="entry name" value="Papain-like_cys_pep_sf"/>
</dbReference>
<feature type="transmembrane region" description="Helical" evidence="2">
    <location>
        <begin position="120"/>
        <end position="138"/>
    </location>
</feature>
<evidence type="ECO:0000256" key="2">
    <source>
        <dbReference type="SAM" id="Phobius"/>
    </source>
</evidence>
<dbReference type="PANTHER" id="PTHR42736:SF1">
    <property type="entry name" value="PROTEIN-GLUTAMINE GAMMA-GLUTAMYLTRANSFERASE"/>
    <property type="match status" value="1"/>
</dbReference>
<dbReference type="Gene3D" id="3.10.620.30">
    <property type="match status" value="1"/>
</dbReference>
<dbReference type="Pfam" id="PF11992">
    <property type="entry name" value="TgpA_N"/>
    <property type="match status" value="1"/>
</dbReference>
<feature type="transmembrane region" description="Helical" evidence="2">
    <location>
        <begin position="40"/>
        <end position="58"/>
    </location>
</feature>
<evidence type="ECO:0000313" key="4">
    <source>
        <dbReference type="EMBL" id="TNC38130.1"/>
    </source>
</evidence>
<dbReference type="RefSeq" id="WP_139106605.1">
    <property type="nucleotide sequence ID" value="NZ_VDFR01000105.1"/>
</dbReference>
<dbReference type="SUPFAM" id="SSF54001">
    <property type="entry name" value="Cysteine proteinases"/>
    <property type="match status" value="1"/>
</dbReference>
<evidence type="ECO:0000259" key="3">
    <source>
        <dbReference type="SMART" id="SM00460"/>
    </source>
</evidence>
<dbReference type="EMBL" id="VDFR01000105">
    <property type="protein sequence ID" value="TNC41601.1"/>
    <property type="molecule type" value="Genomic_DNA"/>
</dbReference>
<name>A0A5C4MJ60_9ACTN</name>
<evidence type="ECO:0000256" key="1">
    <source>
        <dbReference type="SAM" id="MobiDB-lite"/>
    </source>
</evidence>